<evidence type="ECO:0000313" key="2">
    <source>
        <dbReference type="Proteomes" id="UP000224336"/>
    </source>
</evidence>
<proteinExistence type="predicted"/>
<gene>
    <name evidence="1" type="ORF">KTN4_188</name>
</gene>
<dbReference type="Proteomes" id="UP000224336">
    <property type="component" value="Segment"/>
</dbReference>
<dbReference type="Gene3D" id="3.40.50.300">
    <property type="entry name" value="P-loop containing nucleotide triphosphate hydrolases"/>
    <property type="match status" value="1"/>
</dbReference>
<organism evidence="1 2">
    <name type="scientific">Pseudomonas phage KTN4</name>
    <dbReference type="NCBI Taxonomy" id="1862701"/>
    <lineage>
        <taxon>Viruses</taxon>
        <taxon>Duplodnaviria</taxon>
        <taxon>Heunggongvirae</taxon>
        <taxon>Uroviricota</taxon>
        <taxon>Caudoviricetes</taxon>
        <taxon>Chimalliviridae</taxon>
        <taxon>Phikzvirus</taxon>
        <taxon>Phikzvirus phiKZ</taxon>
    </lineage>
</organism>
<dbReference type="InterPro" id="IPR027417">
    <property type="entry name" value="P-loop_NTPase"/>
</dbReference>
<protein>
    <submittedName>
        <fullName evidence="1">Uncharacterized protein</fullName>
    </submittedName>
</protein>
<reference evidence="1 2" key="1">
    <citation type="journal article" date="2016" name="Sci. Rep.">
        <title>A proposed integrated approach for the preclinical evaluation of phage therapy in Pseudomonas infections.</title>
        <authorList>
            <person name="Danis-Wlodarczyk K."/>
            <person name="Vandenheuvel D."/>
            <person name="Jang H.B."/>
            <person name="Briers Y."/>
            <person name="Olszak T."/>
            <person name="Arabski M."/>
            <person name="Wasik S."/>
            <person name="Drabik M."/>
            <person name="Higgins G."/>
            <person name="Tyrrell J."/>
            <person name="Harvey B.J."/>
            <person name="Noben J.P."/>
            <person name="Lavigne R."/>
            <person name="Drulis-Kawa Z."/>
        </authorList>
    </citation>
    <scope>NUCLEOTIDE SEQUENCE [LARGE SCALE GENOMIC DNA]</scope>
</reference>
<accession>A0A192Y7G6</accession>
<sequence>MFGKHFERPAFRPALNIGCLMDISTGKYEQGKHGEMILNGGMGSLTGIASRPNNFKTALGIYLMAMMRRAFPGAHAMTYDTEGTLNPGARFTSLAQAYPELAAIDWENDEQYMFTDLSRYTGDEWFKIFRDALSEKEKAEKDYLRTTPFLDVNGNNKKALYPTGGFIDSFSKFIVSAVSEMYAKNAIGDSKVNTDAMTNGKAKNQLFNQLPQICAKTSTYMILTAHVGDIIQIEMYPTDKRNLSHMKKDTVLKGVSGGFYSLPNNVFSIESNKPLVNKEKMPLYPIDNSTAIEGDTDLRILEVINLRGKGGITGLPFHLIVSQTEGILPSLSEFHYCRENDWGIGGNNINYFVELCPDIKLSRTTVRKKLMDNPALQRAVEIQSEMLQLIQFQRWNLGDYVVTPAELYADLKVMGYDWNIILNNTRGYWMFEEDEQFSDKKFLSTYDLLRMRKSEYKPYWMTDEEKAKIVPLELAKAKA</sequence>
<dbReference type="EMBL" id="KU521356">
    <property type="protein sequence ID" value="ANM44946.1"/>
    <property type="molecule type" value="Genomic_DNA"/>
</dbReference>
<evidence type="ECO:0000313" key="1">
    <source>
        <dbReference type="EMBL" id="ANM44946.1"/>
    </source>
</evidence>
<name>A0A192Y7G6_9CAUD</name>